<protein>
    <submittedName>
        <fullName evidence="1">Uncharacterized protein</fullName>
    </submittedName>
</protein>
<name>A0A5B7TUG4_9FLAO</name>
<dbReference type="KEGG" id="fbe:FF125_19380"/>
<dbReference type="Proteomes" id="UP000306229">
    <property type="component" value="Chromosome"/>
</dbReference>
<evidence type="ECO:0000313" key="2">
    <source>
        <dbReference type="Proteomes" id="UP000306229"/>
    </source>
</evidence>
<dbReference type="EMBL" id="CP040749">
    <property type="protein sequence ID" value="QCX40499.1"/>
    <property type="molecule type" value="Genomic_DNA"/>
</dbReference>
<evidence type="ECO:0000313" key="1">
    <source>
        <dbReference type="EMBL" id="QCX40499.1"/>
    </source>
</evidence>
<keyword evidence="2" id="KW-1185">Reference proteome</keyword>
<gene>
    <name evidence="1" type="ORF">FF125_19380</name>
</gene>
<sequence>MNYLKIVYFFVFILALNSCKKNDNNQVNRNSILTDSIAETDKKTIRAIGETLSPEGKETIKDWKEYQQLDDFLDNFYSSSPNEALNLSKELSHTTKQLIDSLKIDRFKQPDVSIRLNVIHNYALRLTDMSTIPNISPSEVQDETQNILDAFSSLNKKINNLAKQEKLEKELKGFTAPILIEEDSISINNPPTQQQIK</sequence>
<dbReference type="AlphaFoldDB" id="A0A5B7TUG4"/>
<organism evidence="1 2">
    <name type="scientific">Aureibaculum algae</name>
    <dbReference type="NCBI Taxonomy" id="2584122"/>
    <lineage>
        <taxon>Bacteria</taxon>
        <taxon>Pseudomonadati</taxon>
        <taxon>Bacteroidota</taxon>
        <taxon>Flavobacteriia</taxon>
        <taxon>Flavobacteriales</taxon>
        <taxon>Flavobacteriaceae</taxon>
        <taxon>Aureibaculum</taxon>
    </lineage>
</organism>
<accession>A0A5B7TUG4</accession>
<dbReference type="RefSeq" id="WP_138951566.1">
    <property type="nucleotide sequence ID" value="NZ_CP040749.1"/>
</dbReference>
<reference evidence="1 2" key="1">
    <citation type="submission" date="2019-05" db="EMBL/GenBank/DDBJ databases">
        <title>Algicella ahnfeltiae gen. nov., sp. nov., a novel marine bacterium of the family Flavobacteriaceae isolated from a red alga.</title>
        <authorList>
            <person name="Nedashkovskaya O.I."/>
            <person name="Kukhlevskiy A.D."/>
            <person name="Kim S.-G."/>
            <person name="Zhukova N.V."/>
            <person name="Mikhailov V.V."/>
        </authorList>
    </citation>
    <scope>NUCLEOTIDE SEQUENCE [LARGE SCALE GENOMIC DNA]</scope>
    <source>
        <strain evidence="1 2">10Alg115</strain>
    </source>
</reference>
<dbReference type="OrthoDB" id="1431410at2"/>
<proteinExistence type="predicted"/>